<evidence type="ECO:0000313" key="2">
    <source>
        <dbReference type="Proteomes" id="UP000246058"/>
    </source>
</evidence>
<name>A0A2U8VVE9_9HYPH</name>
<dbReference type="AlphaFoldDB" id="A0A2U8VVE9"/>
<keyword evidence="2" id="KW-1185">Reference proteome</keyword>
<dbReference type="Proteomes" id="UP000246058">
    <property type="component" value="Chromosome"/>
</dbReference>
<organism evidence="1 2">
    <name type="scientific">Methylobacterium radiodurans</name>
    <dbReference type="NCBI Taxonomy" id="2202828"/>
    <lineage>
        <taxon>Bacteria</taxon>
        <taxon>Pseudomonadati</taxon>
        <taxon>Pseudomonadota</taxon>
        <taxon>Alphaproteobacteria</taxon>
        <taxon>Hyphomicrobiales</taxon>
        <taxon>Methylobacteriaceae</taxon>
        <taxon>Methylobacterium</taxon>
    </lineage>
</organism>
<evidence type="ECO:0000313" key="1">
    <source>
        <dbReference type="EMBL" id="AWN37793.1"/>
    </source>
</evidence>
<gene>
    <name evidence="1" type="ORF">DK427_20365</name>
</gene>
<dbReference type="EMBL" id="CP029551">
    <property type="protein sequence ID" value="AWN37793.1"/>
    <property type="molecule type" value="Genomic_DNA"/>
</dbReference>
<proteinExistence type="predicted"/>
<protein>
    <submittedName>
        <fullName evidence="1">Uncharacterized protein</fullName>
    </submittedName>
</protein>
<sequence>MRADMLELMRLPVNGAKADELLAREFASEAAECQAAGDPGSAEIPRYLSRRHRIKSLELEARLTATRLDYTTLFDNGLDATR</sequence>
<dbReference type="KEGG" id="meti:DK427_20365"/>
<reference evidence="1 2" key="1">
    <citation type="submission" date="2018-05" db="EMBL/GenBank/DDBJ databases">
        <title>Complete Genome Sequence of Methylobacterium sp. 17Sr1-43.</title>
        <authorList>
            <person name="Srinivasan S."/>
        </authorList>
    </citation>
    <scope>NUCLEOTIDE SEQUENCE [LARGE SCALE GENOMIC DNA]</scope>
    <source>
        <strain evidence="1 2">17Sr1-43</strain>
    </source>
</reference>
<accession>A0A2U8VVE9</accession>